<dbReference type="EMBL" id="AVBF01000075">
    <property type="protein sequence ID" value="KGP71227.1"/>
    <property type="molecule type" value="Genomic_DNA"/>
</dbReference>
<keyword evidence="3" id="KW-1185">Reference proteome</keyword>
<dbReference type="Gene3D" id="3.40.630.30">
    <property type="match status" value="1"/>
</dbReference>
<sequence length="172" mass="19754">MLITYEPLEMKEEELEHIVSIYLNAHSKDDHFVRNRFEKHSSYPGFVGLRAICNEEVVGFAYGYTTINDSSYHSDLTQLLNEKEKNEWLSNCFEFVELAVLPHYSGQGIASTLEKRLLDKSDHDTSIFKTGIENVKARTLYTNLGWEPVKEGPLADGGEMIIMGKQLQRTEY</sequence>
<proteinExistence type="predicted"/>
<dbReference type="STRING" id="1385514.N782_20680"/>
<comment type="caution">
    <text evidence="2">The sequence shown here is derived from an EMBL/GenBank/DDBJ whole genome shotgun (WGS) entry which is preliminary data.</text>
</comment>
<dbReference type="InterPro" id="IPR016181">
    <property type="entry name" value="Acyl_CoA_acyltransferase"/>
</dbReference>
<dbReference type="SUPFAM" id="SSF55729">
    <property type="entry name" value="Acyl-CoA N-acyltransferases (Nat)"/>
    <property type="match status" value="1"/>
</dbReference>
<evidence type="ECO:0000313" key="2">
    <source>
        <dbReference type="EMBL" id="KGP71227.1"/>
    </source>
</evidence>
<dbReference type="RefSeq" id="WP_052111416.1">
    <property type="nucleotide sequence ID" value="NZ_AVBF01000075.1"/>
</dbReference>
<protein>
    <submittedName>
        <fullName evidence="2">Acetyltransferase</fullName>
    </submittedName>
</protein>
<reference evidence="2 3" key="1">
    <citation type="journal article" date="2015" name="Stand. Genomic Sci.">
        <title>High quality draft genome sequence of the moderately halophilic bacterium Pontibacillus yanchengensis Y32(T) and comparison among Pontibacillus genomes.</title>
        <authorList>
            <person name="Huang J."/>
            <person name="Qiao Z.X."/>
            <person name="Tang J.W."/>
            <person name="Wang G."/>
        </authorList>
    </citation>
    <scope>NUCLEOTIDE SEQUENCE [LARGE SCALE GENOMIC DNA]</scope>
    <source>
        <strain evidence="2 3">Y32</strain>
    </source>
</reference>
<gene>
    <name evidence="2" type="ORF">N782_20680</name>
</gene>
<evidence type="ECO:0000259" key="1">
    <source>
        <dbReference type="PROSITE" id="PS51186"/>
    </source>
</evidence>
<name>A0A0A2T5Z0_9BACI</name>
<keyword evidence="2" id="KW-0808">Transferase</keyword>
<organism evidence="2 3">
    <name type="scientific">Pontibacillus yanchengensis Y32</name>
    <dbReference type="NCBI Taxonomy" id="1385514"/>
    <lineage>
        <taxon>Bacteria</taxon>
        <taxon>Bacillati</taxon>
        <taxon>Bacillota</taxon>
        <taxon>Bacilli</taxon>
        <taxon>Bacillales</taxon>
        <taxon>Bacillaceae</taxon>
        <taxon>Pontibacillus</taxon>
    </lineage>
</organism>
<feature type="domain" description="N-acetyltransferase" evidence="1">
    <location>
        <begin position="3"/>
        <end position="168"/>
    </location>
</feature>
<evidence type="ECO:0000313" key="3">
    <source>
        <dbReference type="Proteomes" id="UP000030147"/>
    </source>
</evidence>
<dbReference type="Pfam" id="PF00583">
    <property type="entry name" value="Acetyltransf_1"/>
    <property type="match status" value="1"/>
</dbReference>
<dbReference type="InterPro" id="IPR000182">
    <property type="entry name" value="GNAT_dom"/>
</dbReference>
<dbReference type="AlphaFoldDB" id="A0A0A2T5Z0"/>
<dbReference type="Proteomes" id="UP000030147">
    <property type="component" value="Unassembled WGS sequence"/>
</dbReference>
<dbReference type="GO" id="GO:0016747">
    <property type="term" value="F:acyltransferase activity, transferring groups other than amino-acyl groups"/>
    <property type="evidence" value="ECO:0007669"/>
    <property type="project" value="InterPro"/>
</dbReference>
<dbReference type="PROSITE" id="PS51186">
    <property type="entry name" value="GNAT"/>
    <property type="match status" value="1"/>
</dbReference>
<dbReference type="eggNOG" id="COG0456">
    <property type="taxonomic scope" value="Bacteria"/>
</dbReference>
<accession>A0A0A2T5Z0</accession>